<keyword evidence="2" id="KW-0539">Nucleus</keyword>
<reference evidence="3 4" key="1">
    <citation type="journal article" date="2016" name="Environ. Microbiol.">
        <title>Effector profiles distinguish formae speciales of Fusarium oxysporum.</title>
        <authorList>
            <person name="van Dam P."/>
            <person name="Fokkens L."/>
            <person name="Schmidt S.M."/>
            <person name="Linmans J.H."/>
            <person name="Kistler H.C."/>
            <person name="Ma L.J."/>
            <person name="Rep M."/>
        </authorList>
    </citation>
    <scope>NUCLEOTIDE SEQUENCE [LARGE SCALE GENOMIC DNA]</scope>
    <source>
        <strain evidence="3 4">Forc016</strain>
    </source>
</reference>
<dbReference type="GO" id="GO:0005634">
    <property type="term" value="C:nucleus"/>
    <property type="evidence" value="ECO:0007669"/>
    <property type="project" value="UniProtKB-SubCell"/>
</dbReference>
<dbReference type="Proteomes" id="UP000219602">
    <property type="component" value="Unassembled WGS sequence"/>
</dbReference>
<organism evidence="3 4">
    <name type="scientific">Fusarium oxysporum f. sp. radicis-cucumerinum</name>
    <dbReference type="NCBI Taxonomy" id="327505"/>
    <lineage>
        <taxon>Eukaryota</taxon>
        <taxon>Fungi</taxon>
        <taxon>Dikarya</taxon>
        <taxon>Ascomycota</taxon>
        <taxon>Pezizomycotina</taxon>
        <taxon>Sordariomycetes</taxon>
        <taxon>Hypocreomycetidae</taxon>
        <taxon>Hypocreales</taxon>
        <taxon>Nectriaceae</taxon>
        <taxon>Fusarium</taxon>
        <taxon>Fusarium oxysporum species complex</taxon>
    </lineage>
</organism>
<dbReference type="EMBL" id="MABQ02000013">
    <property type="protein sequence ID" value="PCD21381.1"/>
    <property type="molecule type" value="Genomic_DNA"/>
</dbReference>
<name>A0A2H3FP08_FUSOX</name>
<comment type="caution">
    <text evidence="3">The sequence shown here is derived from an EMBL/GenBank/DDBJ whole genome shotgun (WGS) entry which is preliminary data.</text>
</comment>
<evidence type="ECO:0000313" key="4">
    <source>
        <dbReference type="Proteomes" id="UP000219602"/>
    </source>
</evidence>
<protein>
    <submittedName>
        <fullName evidence="3">Uncharacterized protein</fullName>
    </submittedName>
</protein>
<dbReference type="PANTHER" id="PTHR37534">
    <property type="entry name" value="TRANSCRIPTIONAL ACTIVATOR PROTEIN UGA3"/>
    <property type="match status" value="1"/>
</dbReference>
<dbReference type="PANTHER" id="PTHR37534:SF12">
    <property type="entry name" value="ZN(2)-C6 FUNGAL-TYPE DOMAIN-CONTAINING PROTEIN"/>
    <property type="match status" value="1"/>
</dbReference>
<gene>
    <name evidence="3" type="ORF">AU210_016346</name>
</gene>
<accession>A0A2H3FP08</accession>
<dbReference type="Pfam" id="PF11951">
    <property type="entry name" value="Fungal_trans_2"/>
    <property type="match status" value="1"/>
</dbReference>
<proteinExistence type="predicted"/>
<comment type="subcellular location">
    <subcellularLocation>
        <location evidence="1">Nucleus</location>
    </subcellularLocation>
</comment>
<evidence type="ECO:0000256" key="2">
    <source>
        <dbReference type="ARBA" id="ARBA00023242"/>
    </source>
</evidence>
<evidence type="ECO:0000256" key="1">
    <source>
        <dbReference type="ARBA" id="ARBA00004123"/>
    </source>
</evidence>
<dbReference type="STRING" id="327505.A0A2H3FP08"/>
<dbReference type="InterPro" id="IPR021858">
    <property type="entry name" value="Fun_TF"/>
</dbReference>
<sequence length="439" mass="48143">MAAPTAPAPPNLEDPSKLDEKDQGLLDHFIQHVLPTISPIIELDQHCSLRSDSILAALRSNSAYLHCCLGVAAQHLKSHTETNTSTTGIDNDIKRHHSATIRTIIEALGKGKNQHILQAILEAILGLIVCQSTAGPYDDVCGIPWPRYFELTVSLVHQLGLTDIVSDPARASTQTRFKMSLCSWIDILGATMKGRSPAFAHMYRKKNEVLINPSLSPSLNPSLGLRELMGCDDGVMYLISEVACLESLKNDGMDNFTLCRHVSALDRLFLAKMKKMRDASLKMPVNVNGGLSPKQLSDIITMAFCIAARIFLHGLVPGFNSIQPLCMELVEELTAVLQHIPSGPNGFDRNFAWVYLIGGSVSLPDSAFRAVFEDRLAQIGDSFRSGTMGRVATVLHEVWALSDSPTGVSVHGSTTSEGGQLYIHWRAVMQSNRWYLLFI</sequence>
<evidence type="ECO:0000313" key="3">
    <source>
        <dbReference type="EMBL" id="PCD21381.1"/>
    </source>
</evidence>
<reference evidence="3 4" key="2">
    <citation type="journal article" date="2017" name="Sci. Rep.">
        <title>A mobile pathogenicity chromosome in Fusarium oxysporum for infection of multiple cucurbit species.</title>
        <authorList>
            <person name="van Dam P."/>
            <person name="Fokkens L."/>
            <person name="Ayukawa Y."/>
            <person name="van der Gragt M."/>
            <person name="Ter Horst A."/>
            <person name="Brankovics B."/>
            <person name="Houterman P.M."/>
            <person name="Arie T."/>
            <person name="Rep M."/>
        </authorList>
    </citation>
    <scope>NUCLEOTIDE SEQUENCE [LARGE SCALE GENOMIC DNA]</scope>
    <source>
        <strain evidence="3 4">Forc016</strain>
    </source>
</reference>
<dbReference type="AlphaFoldDB" id="A0A2H3FP08"/>